<accession>A0A6M5YPF6</accession>
<dbReference type="AlphaFoldDB" id="A0A6M5YPF6"/>
<dbReference type="KEGG" id="ftj:FTUN_2712"/>
<dbReference type="EMBL" id="CP053452">
    <property type="protein sequence ID" value="QJW95173.1"/>
    <property type="molecule type" value="Genomic_DNA"/>
</dbReference>
<organism evidence="1 2">
    <name type="scientific">Frigoriglobus tundricola</name>
    <dbReference type="NCBI Taxonomy" id="2774151"/>
    <lineage>
        <taxon>Bacteria</taxon>
        <taxon>Pseudomonadati</taxon>
        <taxon>Planctomycetota</taxon>
        <taxon>Planctomycetia</taxon>
        <taxon>Gemmatales</taxon>
        <taxon>Gemmataceae</taxon>
        <taxon>Frigoriglobus</taxon>
    </lineage>
</organism>
<proteinExistence type="predicted"/>
<evidence type="ECO:0000313" key="1">
    <source>
        <dbReference type="EMBL" id="QJW95173.1"/>
    </source>
</evidence>
<gene>
    <name evidence="1" type="ORF">FTUN_2712</name>
</gene>
<name>A0A6M5YPF6_9BACT</name>
<sequence length="41" mass="4383">MLLIKIAGVVALGVAAVIAVSAARGRLADRRNEAQKVRLRR</sequence>
<reference evidence="2" key="1">
    <citation type="submission" date="2020-05" db="EMBL/GenBank/DDBJ databases">
        <title>Frigoriglobus tundricola gen. nov., sp. nov., a psychrotolerant cellulolytic planctomycete of the family Gemmataceae with two divergent copies of 16S rRNA gene.</title>
        <authorList>
            <person name="Kulichevskaya I.S."/>
            <person name="Ivanova A.A."/>
            <person name="Naumoff D.G."/>
            <person name="Beletsky A.V."/>
            <person name="Rijpstra W.I.C."/>
            <person name="Sinninghe Damste J.S."/>
            <person name="Mardanov A.V."/>
            <person name="Ravin N.V."/>
            <person name="Dedysh S.N."/>
        </authorList>
    </citation>
    <scope>NUCLEOTIDE SEQUENCE [LARGE SCALE GENOMIC DNA]</scope>
    <source>
        <strain evidence="2">PL17</strain>
    </source>
</reference>
<keyword evidence="2" id="KW-1185">Reference proteome</keyword>
<dbReference type="Proteomes" id="UP000503447">
    <property type="component" value="Chromosome"/>
</dbReference>
<protein>
    <submittedName>
        <fullName evidence="1">Uncharacterized protein</fullName>
    </submittedName>
</protein>
<evidence type="ECO:0000313" key="2">
    <source>
        <dbReference type="Proteomes" id="UP000503447"/>
    </source>
</evidence>